<organism evidence="2 3">
    <name type="scientific">Rufibacter tibetensis</name>
    <dbReference type="NCBI Taxonomy" id="512763"/>
    <lineage>
        <taxon>Bacteria</taxon>
        <taxon>Pseudomonadati</taxon>
        <taxon>Bacteroidota</taxon>
        <taxon>Cytophagia</taxon>
        <taxon>Cytophagales</taxon>
        <taxon>Hymenobacteraceae</taxon>
        <taxon>Rufibacter</taxon>
    </lineage>
</organism>
<dbReference type="Gene3D" id="2.60.40.10">
    <property type="entry name" value="Immunoglobulins"/>
    <property type="match status" value="1"/>
</dbReference>
<dbReference type="Pfam" id="PF18483">
    <property type="entry name" value="Lectin_L-type_dom"/>
    <property type="match status" value="1"/>
</dbReference>
<accession>A0A0P0C4C8</accession>
<dbReference type="CDD" id="cd00146">
    <property type="entry name" value="PKD"/>
    <property type="match status" value="1"/>
</dbReference>
<dbReference type="AlphaFoldDB" id="A0A0P0C4C8"/>
<dbReference type="InterPro" id="IPR013783">
    <property type="entry name" value="Ig-like_fold"/>
</dbReference>
<keyword evidence="3" id="KW-1185">Reference proteome</keyword>
<dbReference type="PANTHER" id="PTHR32401:SF48">
    <property type="entry name" value="LEGUME LECTIN DOMAIN-CONTAINING PROTEIN"/>
    <property type="match status" value="1"/>
</dbReference>
<protein>
    <recommendedName>
        <fullName evidence="1">Ig-like domain-containing protein</fullName>
    </recommendedName>
</protein>
<name>A0A0P0C4C8_9BACT</name>
<dbReference type="NCBIfam" id="TIGR04131">
    <property type="entry name" value="Bac_Flav_CTERM"/>
    <property type="match status" value="1"/>
</dbReference>
<dbReference type="Pfam" id="PF13585">
    <property type="entry name" value="CHU_C"/>
    <property type="match status" value="1"/>
</dbReference>
<dbReference type="PATRIC" id="fig|512763.3.peg.434"/>
<reference evidence="2 3" key="1">
    <citation type="submission" date="2015-08" db="EMBL/GenBank/DDBJ databases">
        <title>Complete genome sequence of Rufibacter tibetensis strain 1351t, a radiation-resistant bacterium from tibet plateau.</title>
        <authorList>
            <person name="Dai J."/>
        </authorList>
    </citation>
    <scope>NUCLEOTIDE SEQUENCE [LARGE SCALE GENOMIC DNA]</scope>
    <source>
        <strain evidence="2 3">1351</strain>
    </source>
</reference>
<sequence length="651" mass="71135">MLFLFTAIPSSAQFVTKGDAVQISSTCYKITPDEEYRFGTIFWKDKIDLSKPFELSFIAFLGTRDQQGADGIGFVFHNDPTGFDARGNSAAGLGFGYDELHYTPDKAIVPSVAIEFDTYDNGPENGDIPADHTTVVYNGQTNRPKFPPVLIDPNNEDVENNTCHTYTITWNPATQKLQLYFDEQLRFSHQDDLIRNVFKGSKEVYYGFTGSTGDKKNEQTICIIDAGSKPVAVKDQATAVPLLPSTINVAGNDFHTKREPISVSQIITQPKNGSASLLNNQVVYTANRNFTGVDSLQYEVCESSSDLCYTKCATAWVQIQVSCPPMPQPELEANGELSICAGEGVELIATKGENNLYQWWKDDQRIGGVVSSNTLEAKETGTYWAELTNTCGAKVLTNKVVVSKKELQITPLTSSVSRCGPGSVTIEAFHKAADKYRWYDAPTSTKPIAENTSGVYKTPDLKVSTTYYVSLLENGCESSRVPVKAIIKPLPVVKVGPNVTIGLDKSIVLRASGGVSYLWSPPTGLSDASSPTPTARPLETTTYTVKVTDAQGCQNQASVTVTVSDNLIIPTAFSPNGDGTNETWEITNMLNYPGATLRVFDRWGGSVYETKGYQNNWNGTLKGKPLPVGTYFYHIHLEQGQTLTGSVSIVR</sequence>
<dbReference type="InterPro" id="IPR050258">
    <property type="entry name" value="Leguminous_Lectin"/>
</dbReference>
<dbReference type="InterPro" id="IPR026341">
    <property type="entry name" value="T9SS_type_B"/>
</dbReference>
<dbReference type="CDD" id="cd01951">
    <property type="entry name" value="lectin_L-type"/>
    <property type="match status" value="1"/>
</dbReference>
<dbReference type="GO" id="GO:0004553">
    <property type="term" value="F:hydrolase activity, hydrolyzing O-glycosyl compounds"/>
    <property type="evidence" value="ECO:0007669"/>
    <property type="project" value="UniProtKB-ARBA"/>
</dbReference>
<dbReference type="SUPFAM" id="SSF49899">
    <property type="entry name" value="Concanavalin A-like lectins/glucanases"/>
    <property type="match status" value="1"/>
</dbReference>
<dbReference type="InterPro" id="IPR035986">
    <property type="entry name" value="PKD_dom_sf"/>
</dbReference>
<dbReference type="InterPro" id="IPR056573">
    <property type="entry name" value="Lectin_L-type_dom"/>
</dbReference>
<dbReference type="PANTHER" id="PTHR32401">
    <property type="entry name" value="CONCANAVALIN A-LIKE LECTIN FAMILY PROTEIN"/>
    <property type="match status" value="1"/>
</dbReference>
<evidence type="ECO:0000259" key="1">
    <source>
        <dbReference type="Pfam" id="PF19081"/>
    </source>
</evidence>
<feature type="domain" description="Ig-like" evidence="1">
    <location>
        <begin position="413"/>
        <end position="489"/>
    </location>
</feature>
<dbReference type="GO" id="GO:0005975">
    <property type="term" value="P:carbohydrate metabolic process"/>
    <property type="evidence" value="ECO:0007669"/>
    <property type="project" value="UniProtKB-ARBA"/>
</dbReference>
<dbReference type="KEGG" id="rti:DC20_01945"/>
<dbReference type="InterPro" id="IPR013320">
    <property type="entry name" value="ConA-like_dom_sf"/>
</dbReference>
<dbReference type="SUPFAM" id="SSF49299">
    <property type="entry name" value="PKD domain"/>
    <property type="match status" value="1"/>
</dbReference>
<evidence type="ECO:0000313" key="2">
    <source>
        <dbReference type="EMBL" id="ALI97959.1"/>
    </source>
</evidence>
<dbReference type="Proteomes" id="UP000061382">
    <property type="component" value="Chromosome"/>
</dbReference>
<evidence type="ECO:0000313" key="3">
    <source>
        <dbReference type="Proteomes" id="UP000061382"/>
    </source>
</evidence>
<dbReference type="STRING" id="512763.DC20_01945"/>
<dbReference type="InterPro" id="IPR044023">
    <property type="entry name" value="Ig_7"/>
</dbReference>
<gene>
    <name evidence="2" type="ORF">DC20_01945</name>
</gene>
<dbReference type="Gene3D" id="2.60.120.200">
    <property type="match status" value="1"/>
</dbReference>
<dbReference type="EMBL" id="CP012643">
    <property type="protein sequence ID" value="ALI97959.1"/>
    <property type="molecule type" value="Genomic_DNA"/>
</dbReference>
<dbReference type="Pfam" id="PF19081">
    <property type="entry name" value="Ig_7"/>
    <property type="match status" value="1"/>
</dbReference>
<dbReference type="Pfam" id="PF17963">
    <property type="entry name" value="Big_9"/>
    <property type="match status" value="1"/>
</dbReference>
<proteinExistence type="predicted"/>
<dbReference type="Gene3D" id="2.60.40.2810">
    <property type="match status" value="1"/>
</dbReference>